<dbReference type="EMBL" id="LQXD01000071">
    <property type="protein sequence ID" value="OIJ20468.1"/>
    <property type="molecule type" value="Genomic_DNA"/>
</dbReference>
<dbReference type="SMART" id="SM00345">
    <property type="entry name" value="HTH_GNTR"/>
    <property type="match status" value="1"/>
</dbReference>
<keyword evidence="2" id="KW-0238">DNA-binding</keyword>
<dbReference type="GO" id="GO:0003677">
    <property type="term" value="F:DNA binding"/>
    <property type="evidence" value="ECO:0007669"/>
    <property type="project" value="UniProtKB-KW"/>
</dbReference>
<dbReference type="AlphaFoldDB" id="A0A1S2M6Y8"/>
<evidence type="ECO:0000256" key="1">
    <source>
        <dbReference type="ARBA" id="ARBA00023015"/>
    </source>
</evidence>
<dbReference type="SUPFAM" id="SSF46785">
    <property type="entry name" value="Winged helix' DNA-binding domain"/>
    <property type="match status" value="1"/>
</dbReference>
<dbReference type="Pfam" id="PF07729">
    <property type="entry name" value="FCD"/>
    <property type="match status" value="1"/>
</dbReference>
<dbReference type="InterPro" id="IPR011711">
    <property type="entry name" value="GntR_C"/>
</dbReference>
<protein>
    <submittedName>
        <fullName evidence="5 6">Transcriptional regulator</fullName>
    </submittedName>
</protein>
<evidence type="ECO:0000256" key="2">
    <source>
        <dbReference type="ARBA" id="ARBA00023125"/>
    </source>
</evidence>
<evidence type="ECO:0000256" key="3">
    <source>
        <dbReference type="ARBA" id="ARBA00023163"/>
    </source>
</evidence>
<dbReference type="Gene3D" id="1.20.120.530">
    <property type="entry name" value="GntR ligand-binding domain-like"/>
    <property type="match status" value="1"/>
</dbReference>
<dbReference type="InterPro" id="IPR000524">
    <property type="entry name" value="Tscrpt_reg_HTH_GntR"/>
</dbReference>
<dbReference type="PANTHER" id="PTHR43537:SF5">
    <property type="entry name" value="UXU OPERON TRANSCRIPTIONAL REGULATOR"/>
    <property type="match status" value="1"/>
</dbReference>
<dbReference type="OrthoDB" id="368257at2"/>
<proteinExistence type="predicted"/>
<dbReference type="InterPro" id="IPR008920">
    <property type="entry name" value="TF_FadR/GntR_C"/>
</dbReference>
<dbReference type="InterPro" id="IPR036390">
    <property type="entry name" value="WH_DNA-bd_sf"/>
</dbReference>
<dbReference type="InterPro" id="IPR036388">
    <property type="entry name" value="WH-like_DNA-bd_sf"/>
</dbReference>
<sequence length="217" mass="25352">MPIKKEINTHAPLLKDIAYEKIKESILEEAYEPGSFLSERELIENLQMSKTPIKSALVRLETEGFVTVSSKQGIIVNPLSIERIIDIYNLRIAIESYVCEQITGKLLDSHIKKIEDNLDRTKQCVDNLDVKGFANLDRDFHLLLYEICGNQEIYKVLFNYQDHLIRITLKHLRKDPYRMKRFFEEHIQLTEQLKSGSLDCVITIKNHMQKSKEALLY</sequence>
<keyword evidence="3" id="KW-0804">Transcription</keyword>
<dbReference type="Proteomes" id="UP000180175">
    <property type="component" value="Chromosome"/>
</dbReference>
<dbReference type="Gene3D" id="1.10.10.10">
    <property type="entry name" value="Winged helix-like DNA-binding domain superfamily/Winged helix DNA-binding domain"/>
    <property type="match status" value="1"/>
</dbReference>
<dbReference type="SUPFAM" id="SSF48008">
    <property type="entry name" value="GntR ligand-binding domain-like"/>
    <property type="match status" value="1"/>
</dbReference>
<evidence type="ECO:0000313" key="6">
    <source>
        <dbReference type="EMBL" id="QOY36630.1"/>
    </source>
</evidence>
<dbReference type="RefSeq" id="WP_071316663.1">
    <property type="nucleotide sequence ID" value="NZ_CP063356.2"/>
</dbReference>
<evidence type="ECO:0000259" key="4">
    <source>
        <dbReference type="PROSITE" id="PS50949"/>
    </source>
</evidence>
<evidence type="ECO:0000313" key="7">
    <source>
        <dbReference type="Proteomes" id="UP000180175"/>
    </source>
</evidence>
<keyword evidence="7" id="KW-1185">Reference proteome</keyword>
<reference evidence="6" key="4">
    <citation type="submission" date="2020-10" db="EMBL/GenBank/DDBJ databases">
        <authorList>
            <person name="Bassil N.M."/>
            <person name="Lloyd J.R."/>
        </authorList>
    </citation>
    <scope>NUCLEOTIDE SEQUENCE</scope>
    <source>
        <strain evidence="6">NB2006</strain>
    </source>
</reference>
<keyword evidence="1" id="KW-0805">Transcription regulation</keyword>
<dbReference type="CDD" id="cd07377">
    <property type="entry name" value="WHTH_GntR"/>
    <property type="match status" value="1"/>
</dbReference>
<dbReference type="SMART" id="SM00895">
    <property type="entry name" value="FCD"/>
    <property type="match status" value="1"/>
</dbReference>
<feature type="domain" description="HTH gntR-type" evidence="4">
    <location>
        <begin position="12"/>
        <end position="79"/>
    </location>
</feature>
<organism evidence="5 7">
    <name type="scientific">Anaerobacillus isosaccharinicus</name>
    <dbReference type="NCBI Taxonomy" id="1532552"/>
    <lineage>
        <taxon>Bacteria</taxon>
        <taxon>Bacillati</taxon>
        <taxon>Bacillota</taxon>
        <taxon>Bacilli</taxon>
        <taxon>Bacillales</taxon>
        <taxon>Bacillaceae</taxon>
        <taxon>Anaerobacillus</taxon>
    </lineage>
</organism>
<dbReference type="KEGG" id="aia:AWH56_002850"/>
<dbReference type="Pfam" id="PF00392">
    <property type="entry name" value="GntR"/>
    <property type="match status" value="1"/>
</dbReference>
<accession>A0A1S2M6Y8</accession>
<name>A0A1S2M6Y8_9BACI</name>
<gene>
    <name evidence="6" type="ORF">AWH56_002850</name>
    <name evidence="5" type="ORF">AWH56_08095</name>
</gene>
<reference evidence="6 7" key="2">
    <citation type="journal article" date="2017" name="Genome Announc.">
        <title>Draft Genome Sequences of Four Alkaliphilic Bacteria Belonging to the Anaerobacillus Genus.</title>
        <authorList>
            <person name="Bassil N.M."/>
            <person name="Lloyd J.R."/>
        </authorList>
    </citation>
    <scope>NUCLEOTIDE SEQUENCE [LARGE SCALE GENOMIC DNA]</scope>
    <source>
        <strain evidence="6 7">NB2006</strain>
    </source>
</reference>
<reference evidence="6 7" key="3">
    <citation type="journal article" date="2019" name="Int. J. Syst. Evol. Microbiol.">
        <title>Anaerobacillus isosaccharinicus sp. nov., an alkaliphilic bacterium which degrades isosaccharinic acid.</title>
        <authorList>
            <person name="Bassil N.M."/>
            <person name="Lloyd J.R."/>
        </authorList>
    </citation>
    <scope>NUCLEOTIDE SEQUENCE [LARGE SCALE GENOMIC DNA]</scope>
    <source>
        <strain evidence="6 7">NB2006</strain>
    </source>
</reference>
<reference evidence="5 7" key="1">
    <citation type="submission" date="2016-10" db="EMBL/GenBank/DDBJ databases">
        <title>Draft genome sequences of four alkaliphilic bacteria belonging to the Anaerobacillus genus.</title>
        <authorList>
            <person name="Bassil N.M."/>
            <person name="Lloyd J.R."/>
        </authorList>
    </citation>
    <scope>NUCLEOTIDE SEQUENCE [LARGE SCALE GENOMIC DNA]</scope>
    <source>
        <strain evidence="5 7">NB2006</strain>
    </source>
</reference>
<dbReference type="PANTHER" id="PTHR43537">
    <property type="entry name" value="TRANSCRIPTIONAL REGULATOR, GNTR FAMILY"/>
    <property type="match status" value="1"/>
</dbReference>
<dbReference type="PROSITE" id="PS50949">
    <property type="entry name" value="HTH_GNTR"/>
    <property type="match status" value="1"/>
</dbReference>
<evidence type="ECO:0000313" key="5">
    <source>
        <dbReference type="EMBL" id="OIJ20468.1"/>
    </source>
</evidence>
<dbReference type="EMBL" id="CP063356">
    <property type="protein sequence ID" value="QOY36630.1"/>
    <property type="molecule type" value="Genomic_DNA"/>
</dbReference>
<dbReference type="GO" id="GO:0003700">
    <property type="term" value="F:DNA-binding transcription factor activity"/>
    <property type="evidence" value="ECO:0007669"/>
    <property type="project" value="InterPro"/>
</dbReference>